<evidence type="ECO:0000256" key="6">
    <source>
        <dbReference type="ARBA" id="ARBA00022737"/>
    </source>
</evidence>
<dbReference type="STRING" id="99883.ENSTNIP00000008425"/>
<reference evidence="16" key="3">
    <citation type="submission" date="2025-09" db="UniProtKB">
        <authorList>
            <consortium name="Ensembl"/>
        </authorList>
    </citation>
    <scope>IDENTIFICATION</scope>
</reference>
<dbReference type="FunFam" id="2.60.40.150:FF:000070">
    <property type="entry name" value="rab11 family-interacting protein 2 isoform X1"/>
    <property type="match status" value="1"/>
</dbReference>
<dbReference type="AlphaFoldDB" id="H3CJJ6"/>
<evidence type="ECO:0000313" key="17">
    <source>
        <dbReference type="Proteomes" id="UP000007303"/>
    </source>
</evidence>
<dbReference type="InterPro" id="IPR037789">
    <property type="entry name" value="FIP_classI"/>
</dbReference>
<feature type="domain" description="C2" evidence="14">
    <location>
        <begin position="1"/>
        <end position="120"/>
    </location>
</feature>
<evidence type="ECO:0000256" key="2">
    <source>
        <dbReference type="ARBA" id="ARBA00004654"/>
    </source>
</evidence>
<keyword evidence="6" id="KW-0677">Repeat</keyword>
<keyword evidence="17" id="KW-1185">Reference proteome</keyword>
<accession>H3CJJ6</accession>
<feature type="compositionally biased region" description="Basic and acidic residues" evidence="13">
    <location>
        <begin position="312"/>
        <end position="348"/>
    </location>
</feature>
<dbReference type="InterPro" id="IPR035892">
    <property type="entry name" value="C2_domain_sf"/>
</dbReference>
<reference evidence="17" key="1">
    <citation type="journal article" date="2004" name="Nature">
        <title>Genome duplication in the teleost fish Tetraodon nigroviridis reveals the early vertebrate proto-karyotype.</title>
        <authorList>
            <person name="Jaillon O."/>
            <person name="Aury J.-M."/>
            <person name="Brunet F."/>
            <person name="Petit J.-L."/>
            <person name="Stange-Thomann N."/>
            <person name="Mauceli E."/>
            <person name="Bouneau L."/>
            <person name="Fischer C."/>
            <person name="Ozouf-Costaz C."/>
            <person name="Bernot A."/>
            <person name="Nicaud S."/>
            <person name="Jaffe D."/>
            <person name="Fisher S."/>
            <person name="Lutfalla G."/>
            <person name="Dossat C."/>
            <person name="Segurens B."/>
            <person name="Dasilva C."/>
            <person name="Salanoubat M."/>
            <person name="Levy M."/>
            <person name="Boudet N."/>
            <person name="Castellano S."/>
            <person name="Anthouard V."/>
            <person name="Jubin C."/>
            <person name="Castelli V."/>
            <person name="Katinka M."/>
            <person name="Vacherie B."/>
            <person name="Biemont C."/>
            <person name="Skalli Z."/>
            <person name="Cattolico L."/>
            <person name="Poulain J."/>
            <person name="De Berardinis V."/>
            <person name="Cruaud C."/>
            <person name="Duprat S."/>
            <person name="Brottier P."/>
            <person name="Coutanceau J.-P."/>
            <person name="Gouzy J."/>
            <person name="Parra G."/>
            <person name="Lardier G."/>
            <person name="Chapple C."/>
            <person name="McKernan K.J."/>
            <person name="McEwan P."/>
            <person name="Bosak S."/>
            <person name="Kellis M."/>
            <person name="Volff J.-N."/>
            <person name="Guigo R."/>
            <person name="Zody M.C."/>
            <person name="Mesirov J."/>
            <person name="Lindblad-Toh K."/>
            <person name="Birren B."/>
            <person name="Nusbaum C."/>
            <person name="Kahn D."/>
            <person name="Robinson-Rechavi M."/>
            <person name="Laudet V."/>
            <person name="Schachter V."/>
            <person name="Quetier F."/>
            <person name="Saurin W."/>
            <person name="Scarpelli C."/>
            <person name="Wincker P."/>
            <person name="Lander E.S."/>
            <person name="Weissenbach J."/>
            <person name="Roest Crollius H."/>
        </authorList>
    </citation>
    <scope>NUCLEOTIDE SEQUENCE [LARGE SCALE GENOMIC DNA]</scope>
</reference>
<dbReference type="PANTHER" id="PTHR15746">
    <property type="entry name" value="RAB11-RELATED"/>
    <property type="match status" value="1"/>
</dbReference>
<comment type="subcellular location">
    <subcellularLocation>
        <location evidence="1">Cell membrane</location>
        <topology evidence="1">Peripheral membrane protein</topology>
    </subcellularLocation>
    <subcellularLocation>
        <location evidence="2">Recycling endosome membrane</location>
        <topology evidence="2">Peripheral membrane protein</topology>
    </subcellularLocation>
</comment>
<evidence type="ECO:0000256" key="1">
    <source>
        <dbReference type="ARBA" id="ARBA00004202"/>
    </source>
</evidence>
<dbReference type="GO" id="GO:0001891">
    <property type="term" value="C:phagocytic cup"/>
    <property type="evidence" value="ECO:0007669"/>
    <property type="project" value="TreeGrafter"/>
</dbReference>
<dbReference type="GO" id="GO:0055038">
    <property type="term" value="C:recycling endosome membrane"/>
    <property type="evidence" value="ECO:0007669"/>
    <property type="project" value="UniProtKB-SubCell"/>
</dbReference>
<dbReference type="InterPro" id="IPR019018">
    <property type="entry name" value="Rab-bd_FIP-RBD"/>
</dbReference>
<evidence type="ECO:0000256" key="9">
    <source>
        <dbReference type="ARBA" id="ARBA00023136"/>
    </source>
</evidence>
<dbReference type="Proteomes" id="UP000007303">
    <property type="component" value="Unassembled WGS sequence"/>
</dbReference>
<comment type="subunit">
    <text evidence="11">Homooligomerizes in a Rab11-independent manner. Forms a heterooligomeric complex with RAB11FIP4. Interacts with AP2A1, MYO5B, RAB25 and REPS1. Interacts with RAB11A and RAB11B (activated GTP-bound form). Interacts with NPC1L1. Interacts (via NPF motifs) with EHD1 and EHD3. Interacts with TICAM2; this interaction directs RAB11FIP2 to the phagosome. Interacts with RAB14 and RAB25 (GTP-bound forms).</text>
</comment>
<dbReference type="FunFam" id="1.20.5.2440:FF:000002">
    <property type="entry name" value="rab11 family-interacting protein 2 isoform X1"/>
    <property type="match status" value="1"/>
</dbReference>
<name>H3CJJ6_TETNG</name>
<dbReference type="FunCoup" id="H3CJJ6">
    <property type="interactions" value="1223"/>
</dbReference>
<evidence type="ECO:0000256" key="5">
    <source>
        <dbReference type="ARBA" id="ARBA00022553"/>
    </source>
</evidence>
<dbReference type="Gene3D" id="1.20.5.2440">
    <property type="match status" value="1"/>
</dbReference>
<evidence type="ECO:0000259" key="14">
    <source>
        <dbReference type="PROSITE" id="PS50004"/>
    </source>
</evidence>
<dbReference type="InterPro" id="IPR037245">
    <property type="entry name" value="FIP-RBD_C_sf"/>
</dbReference>
<evidence type="ECO:0000256" key="7">
    <source>
        <dbReference type="ARBA" id="ARBA00022753"/>
    </source>
</evidence>
<protein>
    <recommendedName>
        <fullName evidence="12">Rab11 family-interacting protein 2</fullName>
    </recommendedName>
</protein>
<dbReference type="GO" id="GO:0015031">
    <property type="term" value="P:protein transport"/>
    <property type="evidence" value="ECO:0007669"/>
    <property type="project" value="UniProtKB-KW"/>
</dbReference>
<dbReference type="GO" id="GO:0045055">
    <property type="term" value="P:regulated exocytosis"/>
    <property type="evidence" value="ECO:0007669"/>
    <property type="project" value="TreeGrafter"/>
</dbReference>
<dbReference type="InterPro" id="IPR000008">
    <property type="entry name" value="C2_dom"/>
</dbReference>
<dbReference type="HOGENOM" id="CLU_015242_0_0_1"/>
<dbReference type="GO" id="GO:0031267">
    <property type="term" value="F:small GTPase binding"/>
    <property type="evidence" value="ECO:0007669"/>
    <property type="project" value="InterPro"/>
</dbReference>
<dbReference type="PANTHER" id="PTHR15746:SF20">
    <property type="entry name" value="RAB11 FAMILY-INTERACTING PROTEIN 2"/>
    <property type="match status" value="1"/>
</dbReference>
<keyword evidence="9" id="KW-0472">Membrane</keyword>
<dbReference type="GeneTree" id="ENSGT00940000158482"/>
<proteinExistence type="predicted"/>
<feature type="region of interest" description="Disordered" evidence="13">
    <location>
        <begin position="263"/>
        <end position="370"/>
    </location>
</feature>
<dbReference type="SMART" id="SM00239">
    <property type="entry name" value="C2"/>
    <property type="match status" value="1"/>
</dbReference>
<evidence type="ECO:0000259" key="15">
    <source>
        <dbReference type="PROSITE" id="PS51511"/>
    </source>
</evidence>
<keyword evidence="7" id="KW-0967">Endosome</keyword>
<organism evidence="16 17">
    <name type="scientific">Tetraodon nigroviridis</name>
    <name type="common">Spotted green pufferfish</name>
    <name type="synonym">Chelonodon nigroviridis</name>
    <dbReference type="NCBI Taxonomy" id="99883"/>
    <lineage>
        <taxon>Eukaryota</taxon>
        <taxon>Metazoa</taxon>
        <taxon>Chordata</taxon>
        <taxon>Craniata</taxon>
        <taxon>Vertebrata</taxon>
        <taxon>Euteleostomi</taxon>
        <taxon>Actinopterygii</taxon>
        <taxon>Neopterygii</taxon>
        <taxon>Teleostei</taxon>
        <taxon>Neoteleostei</taxon>
        <taxon>Acanthomorphata</taxon>
        <taxon>Eupercaria</taxon>
        <taxon>Tetraodontiformes</taxon>
        <taxon>Tetradontoidea</taxon>
        <taxon>Tetraodontidae</taxon>
        <taxon>Tetraodon</taxon>
    </lineage>
</organism>
<keyword evidence="3" id="KW-0813">Transport</keyword>
<sequence>MSLAVQSQKWFPTHVQVTVLQATSLQPKGKNSTNDAYTIIQMGKEKYSTSVAEKTLNPVWREEASFELPGLLMEGNPEVYELCLIVMHRSLVGMDKFLGQKSINLNKVFDNKQRKKTDWYFLESKPGKKKKERGRIEVSIQFMRNNMTASMFDLSMKEKPRSPFSKLKDKMKGRKHDGGFGDTSSAVLPHSAMCDSESNSVPKPQAQPEVKAKRPLLAGTHKLSAAHSMSDLIGTHFRPKLDSMNSIEESDTRVMQVDVSHSVPLSASSGGPHRRSQSEVPGYQDDEAHCDPFTDISDTLPQKYATLPRNHNPFEGEHGQLWDQAERKEKKEKVRLLERVTGKKEGRKTSNGGRLGSTGDLPAPNPFSGELPADTNPFSSNYKPRTVFSGVKFHVCRASPTVIRLAPDDVTQESVNAYSNLSFGEVVQELLKQKEIVKKKDAHIKELENYIDNLLVRVMEETPSILRTPYEPKKKA</sequence>
<feature type="region of interest" description="Disordered" evidence="13">
    <location>
        <begin position="160"/>
        <end position="210"/>
    </location>
</feature>
<keyword evidence="4" id="KW-1003">Cell membrane</keyword>
<dbReference type="Pfam" id="PF00168">
    <property type="entry name" value="C2"/>
    <property type="match status" value="1"/>
</dbReference>
<evidence type="ECO:0000256" key="10">
    <source>
        <dbReference type="ARBA" id="ARBA00055128"/>
    </source>
</evidence>
<dbReference type="GO" id="GO:0007154">
    <property type="term" value="P:cell communication"/>
    <property type="evidence" value="ECO:0007669"/>
    <property type="project" value="UniProtKB-ARBA"/>
</dbReference>
<evidence type="ECO:0000256" key="13">
    <source>
        <dbReference type="SAM" id="MobiDB-lite"/>
    </source>
</evidence>
<dbReference type="Pfam" id="PF09457">
    <property type="entry name" value="RBD-FIP"/>
    <property type="match status" value="1"/>
</dbReference>
<dbReference type="GO" id="GO:0023052">
    <property type="term" value="P:signaling"/>
    <property type="evidence" value="ECO:0007669"/>
    <property type="project" value="UniProtKB-ARBA"/>
</dbReference>
<feature type="domain" description="FIP-RBD" evidence="15">
    <location>
        <begin position="407"/>
        <end position="469"/>
    </location>
</feature>
<evidence type="ECO:0000256" key="3">
    <source>
        <dbReference type="ARBA" id="ARBA00022448"/>
    </source>
</evidence>
<dbReference type="PROSITE" id="PS50004">
    <property type="entry name" value="C2"/>
    <property type="match status" value="1"/>
</dbReference>
<keyword evidence="5" id="KW-0597">Phosphoprotein</keyword>
<dbReference type="SUPFAM" id="SSF49562">
    <property type="entry name" value="C2 domain (Calcium/lipid-binding domain, CaLB)"/>
    <property type="match status" value="1"/>
</dbReference>
<dbReference type="InParanoid" id="H3CJJ6"/>
<keyword evidence="8" id="KW-0653">Protein transport</keyword>
<dbReference type="PROSITE" id="PS51511">
    <property type="entry name" value="FIP_RBD"/>
    <property type="match status" value="1"/>
</dbReference>
<evidence type="ECO:0000256" key="11">
    <source>
        <dbReference type="ARBA" id="ARBA00062390"/>
    </source>
</evidence>
<dbReference type="Gene3D" id="2.60.40.150">
    <property type="entry name" value="C2 domain"/>
    <property type="match status" value="1"/>
</dbReference>
<evidence type="ECO:0000256" key="12">
    <source>
        <dbReference type="ARBA" id="ARBA00071491"/>
    </source>
</evidence>
<dbReference type="GO" id="GO:0001755">
    <property type="term" value="P:neural crest cell migration"/>
    <property type="evidence" value="ECO:0007669"/>
    <property type="project" value="Ensembl"/>
</dbReference>
<evidence type="ECO:0000256" key="8">
    <source>
        <dbReference type="ARBA" id="ARBA00022927"/>
    </source>
</evidence>
<evidence type="ECO:0000256" key="4">
    <source>
        <dbReference type="ARBA" id="ARBA00022475"/>
    </source>
</evidence>
<comment type="function">
    <text evidence="10">A Rab11 effector binding preferentially phosphatidylinositol 3,4,5-trisphosphate (PtdInsP3) and phosphatidic acid (PA) and acting in the regulation of the transport of vesicles from the endosomal recycling compartment (ERC) to the plasma membrane. Involved in insulin granule exocytosis. Also involved in receptor-mediated endocytosis and membrane trafficking of recycling endosomes, probably originating from clathrin-coated vesicles. Required in a complex with MYO5B and RAB11 for the transport of NPC1L1 to the plasma membrane. Also acts as a regulator of cell polarity. Plays an essential role in phagocytosis through a mechanism involving TICAM2, RAC1 and CDC42 Rho GTPases for controlling actin-dynamics.</text>
</comment>
<reference evidence="16" key="2">
    <citation type="submission" date="2025-08" db="UniProtKB">
        <authorList>
            <consortium name="Ensembl"/>
        </authorList>
    </citation>
    <scope>IDENTIFICATION</scope>
</reference>
<dbReference type="CDD" id="cd08682">
    <property type="entry name" value="C2_Rab11-FIP_classI"/>
    <property type="match status" value="1"/>
</dbReference>
<evidence type="ECO:0000313" key="16">
    <source>
        <dbReference type="Ensembl" id="ENSTNIP00000008425.1"/>
    </source>
</evidence>
<dbReference type="OMA" id="GETHQES"/>
<feature type="compositionally biased region" description="Basic and acidic residues" evidence="13">
    <location>
        <begin position="160"/>
        <end position="170"/>
    </location>
</feature>
<dbReference type="SUPFAM" id="SSF144270">
    <property type="entry name" value="Eferin C-derminal domain-like"/>
    <property type="match status" value="1"/>
</dbReference>
<dbReference type="Ensembl" id="ENSTNIT00000008592.1">
    <property type="protein sequence ID" value="ENSTNIP00000008425.1"/>
    <property type="gene ID" value="ENSTNIG00000005714.1"/>
</dbReference>